<protein>
    <recommendedName>
        <fullName evidence="2 9">Ribonucleoside-diphosphate reductase</fullName>
        <ecNumber evidence="2 9">1.17.4.1</ecNumber>
    </recommendedName>
</protein>
<dbReference type="CDD" id="cd01679">
    <property type="entry name" value="RNR_I"/>
    <property type="match status" value="1"/>
</dbReference>
<feature type="domain" description="ATP-cone" evidence="11">
    <location>
        <begin position="1"/>
        <end position="92"/>
    </location>
</feature>
<feature type="region of interest" description="Disordered" evidence="10">
    <location>
        <begin position="807"/>
        <end position="856"/>
    </location>
</feature>
<dbReference type="GO" id="GO:0009263">
    <property type="term" value="P:deoxyribonucleotide biosynthetic process"/>
    <property type="evidence" value="ECO:0007669"/>
    <property type="project" value="UniProtKB-KW"/>
</dbReference>
<feature type="region of interest" description="Disordered" evidence="10">
    <location>
        <begin position="462"/>
        <end position="492"/>
    </location>
</feature>
<comment type="similarity">
    <text evidence="1 9">Belongs to the ribonucleoside diphosphate reductase large chain family.</text>
</comment>
<dbReference type="GO" id="GO:0005524">
    <property type="term" value="F:ATP binding"/>
    <property type="evidence" value="ECO:0007669"/>
    <property type="project" value="UniProtKB-UniRule"/>
</dbReference>
<keyword evidence="5 8" id="KW-0067">ATP-binding</keyword>
<evidence type="ECO:0000256" key="10">
    <source>
        <dbReference type="SAM" id="MobiDB-lite"/>
    </source>
</evidence>
<keyword evidence="6 9" id="KW-0560">Oxidoreductase</keyword>
<dbReference type="InterPro" id="IPR000788">
    <property type="entry name" value="RNR_lg_C"/>
</dbReference>
<proteinExistence type="inferred from homology"/>
<organism evidence="12 13">
    <name type="scientific">Pycnococcus provasolii</name>
    <dbReference type="NCBI Taxonomy" id="41880"/>
    <lineage>
        <taxon>Eukaryota</taxon>
        <taxon>Viridiplantae</taxon>
        <taxon>Chlorophyta</taxon>
        <taxon>Pseudoscourfieldiophyceae</taxon>
        <taxon>Pseudoscourfieldiales</taxon>
        <taxon>Pycnococcaceae</taxon>
        <taxon>Pycnococcus</taxon>
    </lineage>
</organism>
<evidence type="ECO:0000313" key="13">
    <source>
        <dbReference type="Proteomes" id="UP000660262"/>
    </source>
</evidence>
<evidence type="ECO:0000256" key="5">
    <source>
        <dbReference type="ARBA" id="ARBA00022840"/>
    </source>
</evidence>
<dbReference type="InterPro" id="IPR013346">
    <property type="entry name" value="NrdE_NrdA_C"/>
</dbReference>
<evidence type="ECO:0000256" key="8">
    <source>
        <dbReference type="PROSITE-ProRule" id="PRU00492"/>
    </source>
</evidence>
<dbReference type="PANTHER" id="PTHR11573:SF6">
    <property type="entry name" value="RIBONUCLEOSIDE-DIPHOSPHATE REDUCTASE LARGE SUBUNIT"/>
    <property type="match status" value="1"/>
</dbReference>
<dbReference type="PROSITE" id="PS00089">
    <property type="entry name" value="RIBORED_LARGE"/>
    <property type="match status" value="1"/>
</dbReference>
<keyword evidence="13" id="KW-1185">Reference proteome</keyword>
<comment type="catalytic activity">
    <reaction evidence="9">
        <text>a 2'-deoxyribonucleoside 5'-diphosphate + [thioredoxin]-disulfide + H2O = a ribonucleoside 5'-diphosphate + [thioredoxin]-dithiol</text>
        <dbReference type="Rhea" id="RHEA:23252"/>
        <dbReference type="Rhea" id="RHEA-COMP:10698"/>
        <dbReference type="Rhea" id="RHEA-COMP:10700"/>
        <dbReference type="ChEBI" id="CHEBI:15377"/>
        <dbReference type="ChEBI" id="CHEBI:29950"/>
        <dbReference type="ChEBI" id="CHEBI:50058"/>
        <dbReference type="ChEBI" id="CHEBI:57930"/>
        <dbReference type="ChEBI" id="CHEBI:73316"/>
        <dbReference type="EC" id="1.17.4.1"/>
    </reaction>
</comment>
<dbReference type="UniPathway" id="UPA00326"/>
<comment type="caution">
    <text evidence="12">The sequence shown here is derived from an EMBL/GenBank/DDBJ whole genome shotgun (WGS) entry which is preliminary data.</text>
</comment>
<dbReference type="PANTHER" id="PTHR11573">
    <property type="entry name" value="RIBONUCLEOSIDE-DIPHOSPHATE REDUCTASE LARGE CHAIN"/>
    <property type="match status" value="1"/>
</dbReference>
<dbReference type="EC" id="1.17.4.1" evidence="2 9"/>
<evidence type="ECO:0000256" key="2">
    <source>
        <dbReference type="ARBA" id="ARBA00012274"/>
    </source>
</evidence>
<evidence type="ECO:0000256" key="4">
    <source>
        <dbReference type="ARBA" id="ARBA00022741"/>
    </source>
</evidence>
<dbReference type="InterPro" id="IPR013509">
    <property type="entry name" value="RNR_lsu_N"/>
</dbReference>
<evidence type="ECO:0000256" key="3">
    <source>
        <dbReference type="ARBA" id="ARBA00022533"/>
    </source>
</evidence>
<comment type="function">
    <text evidence="9">Provides the precursors necessary for DNA synthesis. Catalyzes the biosynthesis of deoxyribonucleotides from the corresponding ribonucleotides.</text>
</comment>
<keyword evidence="3" id="KW-0021">Allosteric enzyme</keyword>
<dbReference type="Gene3D" id="3.20.70.20">
    <property type="match status" value="1"/>
</dbReference>
<name>A0A830HPB1_9CHLO</name>
<dbReference type="GO" id="GO:0005971">
    <property type="term" value="C:ribonucleoside-diphosphate reductase complex"/>
    <property type="evidence" value="ECO:0007669"/>
    <property type="project" value="TreeGrafter"/>
</dbReference>
<dbReference type="InterPro" id="IPR008926">
    <property type="entry name" value="RNR_R1-su_N"/>
</dbReference>
<dbReference type="OrthoDB" id="3000483at2759"/>
<dbReference type="Pfam" id="PF02867">
    <property type="entry name" value="Ribonuc_red_lgC"/>
    <property type="match status" value="1"/>
</dbReference>
<keyword evidence="7 9" id="KW-0215">Deoxyribonucleotide synthesis</keyword>
<dbReference type="GO" id="GO:0004748">
    <property type="term" value="F:ribonucleoside-diphosphate reductase activity, thioredoxin disulfide as acceptor"/>
    <property type="evidence" value="ECO:0007669"/>
    <property type="project" value="UniProtKB-EC"/>
</dbReference>
<dbReference type="Pfam" id="PF00317">
    <property type="entry name" value="Ribonuc_red_lgN"/>
    <property type="match status" value="1"/>
</dbReference>
<evidence type="ECO:0000256" key="6">
    <source>
        <dbReference type="ARBA" id="ARBA00023002"/>
    </source>
</evidence>
<accession>A0A830HPB1</accession>
<dbReference type="AlphaFoldDB" id="A0A830HPB1"/>
<sequence>MYVIKRDGRHEQVHFDKITSRISKLAYGLNPDFCDPVLVAQKVTAGVYKGVTTHELDELAAETAASMTAKHPDYSTLAARIAVSNLHKSTNKSFSETVKLMRGYVNERNGKDSPLVSESFYNFVMEHANRLDSEIIYDRDFHYDYFGFKTLERSYLLRIDGKIVERPQHMLMRVAVGIHENNIEQAIRTYHLMSGRWFTHASPTLFNAGTPRPQLSSCFLLCMKDDSIDGIYDTLKQCAIISKSAGGIGLSAHNIRATGSYIRGTNGTSNGIVPMLRVFNDTARYVDQGGGKRKGAFAIYLEPWHADIFDFLDLRKNHGKEEVRARDLFYGLWVNDLFMERVEAGAMWSLFCPNEAPGLAEVYGDEFKELYLKYESEGRYMRQVKAQDVWFAIMTAQVETGNPYMLFKDHVNRKSNQKNLGTIKSSNLCTEIVEYTAPDETAVCNLASIALPRFVRDLDGEMDGASSGACDPGSPTTPVSSTRRDEASNGASTRLKTLGSLGSKGRYFDHGKLKEVTKQVTYNLNRIIDVNYYPTKECSNSNLRHRPIGLGIQGLADTFITLGMGFDSEEARQLNKEIFETIYFSALECSCELAEKEGTYSTYEGSPASQGILQHDMWGVSPPSNRHDWDGLRAKIKAHGLRNSLLVAPMPTASTSQILGNNECFEPYTSNIYVRRVLSGEFTVVNQHLLMDLVELGLWGPELKNELVASNGSIQNITGIPDFIKAVYRTVWEIKQRSVIDMAADRGAFIDQSQSLNVHMSDPNFGKITSLHFHAWRRGLKTGMYYLRTRAAADAIKFTVDQASLAKRKSNTAKSPVPEDKENSSRGGNGAPKTPVEEKASTEAAKEKTEEEKEAEMAKMICSIENKDACLMCGS</sequence>
<dbReference type="EMBL" id="BNJQ01000021">
    <property type="protein sequence ID" value="GHP08573.1"/>
    <property type="molecule type" value="Genomic_DNA"/>
</dbReference>
<keyword evidence="4 8" id="KW-0547">Nucleotide-binding</keyword>
<reference evidence="12" key="1">
    <citation type="submission" date="2020-10" db="EMBL/GenBank/DDBJ databases">
        <title>Unveiling of a novel bifunctional photoreceptor, Dualchrome1, isolated from a cosmopolitan green alga.</title>
        <authorList>
            <person name="Suzuki S."/>
            <person name="Kawachi M."/>
        </authorList>
    </citation>
    <scope>NUCLEOTIDE SEQUENCE</scope>
    <source>
        <strain evidence="12">NIES 2893</strain>
    </source>
</reference>
<evidence type="ECO:0000256" key="7">
    <source>
        <dbReference type="ARBA" id="ARBA00023116"/>
    </source>
</evidence>
<dbReference type="SUPFAM" id="SSF48168">
    <property type="entry name" value="R1 subunit of ribonucleotide reductase, N-terminal domain"/>
    <property type="match status" value="1"/>
</dbReference>
<dbReference type="Pfam" id="PF03477">
    <property type="entry name" value="ATP-cone"/>
    <property type="match status" value="1"/>
</dbReference>
<evidence type="ECO:0000256" key="1">
    <source>
        <dbReference type="ARBA" id="ARBA00010406"/>
    </source>
</evidence>
<dbReference type="PROSITE" id="PS51161">
    <property type="entry name" value="ATP_CONE"/>
    <property type="match status" value="1"/>
</dbReference>
<evidence type="ECO:0000313" key="12">
    <source>
        <dbReference type="EMBL" id="GHP08573.1"/>
    </source>
</evidence>
<feature type="compositionally biased region" description="Basic and acidic residues" evidence="10">
    <location>
        <begin position="835"/>
        <end position="856"/>
    </location>
</feature>
<dbReference type="PRINTS" id="PR01183">
    <property type="entry name" value="RIBORDTASEM1"/>
</dbReference>
<dbReference type="FunFam" id="3.20.70.20:FF:000035">
    <property type="entry name" value="Predicted protein"/>
    <property type="match status" value="1"/>
</dbReference>
<dbReference type="FunFam" id="3.20.70.20:FF:000041">
    <property type="entry name" value="Ribonucleotide reductase catalytic subunit M1"/>
    <property type="match status" value="1"/>
</dbReference>
<dbReference type="InterPro" id="IPR005144">
    <property type="entry name" value="ATP-cone_dom"/>
</dbReference>
<gene>
    <name evidence="12" type="ORF">PPROV_000731000</name>
</gene>
<dbReference type="InterPro" id="IPR039718">
    <property type="entry name" value="Rrm1"/>
</dbReference>
<dbReference type="SUPFAM" id="SSF51998">
    <property type="entry name" value="PFL-like glycyl radical enzymes"/>
    <property type="match status" value="1"/>
</dbReference>
<dbReference type="NCBIfam" id="TIGR02506">
    <property type="entry name" value="NrdE_NrdA"/>
    <property type="match status" value="1"/>
</dbReference>
<dbReference type="Proteomes" id="UP000660262">
    <property type="component" value="Unassembled WGS sequence"/>
</dbReference>
<evidence type="ECO:0000256" key="9">
    <source>
        <dbReference type="RuleBase" id="RU003410"/>
    </source>
</evidence>
<evidence type="ECO:0000259" key="11">
    <source>
        <dbReference type="PROSITE" id="PS51161"/>
    </source>
</evidence>